<feature type="transmembrane region" description="Helical" evidence="7">
    <location>
        <begin position="100"/>
        <end position="119"/>
    </location>
</feature>
<organism evidence="9 10">
    <name type="scientific">Clostridioides difficile</name>
    <name type="common">Peptoclostridium difficile</name>
    <dbReference type="NCBI Taxonomy" id="1496"/>
    <lineage>
        <taxon>Bacteria</taxon>
        <taxon>Bacillati</taxon>
        <taxon>Bacillota</taxon>
        <taxon>Clostridia</taxon>
        <taxon>Peptostreptococcales</taxon>
        <taxon>Peptostreptococcaceae</taxon>
        <taxon>Clostridioides</taxon>
    </lineage>
</organism>
<dbReference type="Pfam" id="PF02534">
    <property type="entry name" value="T4SS-DNA_transf"/>
    <property type="match status" value="1"/>
</dbReference>
<keyword evidence="5 7" id="KW-1133">Transmembrane helix</keyword>
<evidence type="ECO:0000256" key="1">
    <source>
        <dbReference type="ARBA" id="ARBA00004651"/>
    </source>
</evidence>
<evidence type="ECO:0000256" key="2">
    <source>
        <dbReference type="ARBA" id="ARBA00008806"/>
    </source>
</evidence>
<keyword evidence="4 7" id="KW-0812">Transmembrane</keyword>
<dbReference type="InterPro" id="IPR051539">
    <property type="entry name" value="T4SS-coupling_protein"/>
</dbReference>
<keyword evidence="3" id="KW-1003">Cell membrane</keyword>
<dbReference type="EMBL" id="DAEPXK010000064">
    <property type="protein sequence ID" value="HBH1544187.1"/>
    <property type="molecule type" value="Genomic_DNA"/>
</dbReference>
<feature type="transmembrane region" description="Helical" evidence="7">
    <location>
        <begin position="68"/>
        <end position="88"/>
    </location>
</feature>
<comment type="caution">
    <text evidence="9">The sequence shown here is derived from an EMBL/GenBank/DDBJ whole genome shotgun (WGS) entry which is preliminary data.</text>
</comment>
<evidence type="ECO:0000313" key="10">
    <source>
        <dbReference type="Proteomes" id="UP000878956"/>
    </source>
</evidence>
<dbReference type="AlphaFoldDB" id="A0AAN6A7Q7"/>
<feature type="domain" description="TraD/TraG TraM recognition site" evidence="8">
    <location>
        <begin position="455"/>
        <end position="548"/>
    </location>
</feature>
<evidence type="ECO:0000313" key="9">
    <source>
        <dbReference type="EMBL" id="HBH1544187.1"/>
    </source>
</evidence>
<gene>
    <name evidence="9" type="ORF">KRM00_003731</name>
</gene>
<dbReference type="Gene3D" id="3.40.50.300">
    <property type="entry name" value="P-loop containing nucleotide triphosphate hydrolases"/>
    <property type="match status" value="2"/>
</dbReference>
<protein>
    <submittedName>
        <fullName evidence="9">Type IV secretory system conjugative DNA transfer family protein</fullName>
    </submittedName>
</protein>
<dbReference type="InterPro" id="IPR027417">
    <property type="entry name" value="P-loop_NTPase"/>
</dbReference>
<comment type="similarity">
    <text evidence="2">Belongs to the VirD4/TraG family.</text>
</comment>
<reference evidence="9" key="2">
    <citation type="submission" date="2021-06" db="EMBL/GenBank/DDBJ databases">
        <authorList>
            <consortium name="NCBI Pathogen Detection Project"/>
        </authorList>
    </citation>
    <scope>NUCLEOTIDE SEQUENCE</scope>
    <source>
        <strain evidence="9">HN1000</strain>
    </source>
</reference>
<reference evidence="9" key="1">
    <citation type="journal article" date="2018" name="Genome Biol.">
        <title>SKESA: strategic k-mer extension for scrupulous assemblies.</title>
        <authorList>
            <person name="Souvorov A."/>
            <person name="Agarwala R."/>
            <person name="Lipman D.J."/>
        </authorList>
    </citation>
    <scope>NUCLEOTIDE SEQUENCE</scope>
    <source>
        <strain evidence="9">HN1000</strain>
    </source>
</reference>
<feature type="transmembrane region" description="Helical" evidence="7">
    <location>
        <begin position="39"/>
        <end position="56"/>
    </location>
</feature>
<sequence>MKKDDILEILKDKFSIIIAGLSFAEIFLLLIQLCFRKSSIILCLFVSFSSIAYYLAFKDVKVFKLKNIVFSFFIFLGMLLIINHSLISFLNSTNVEFQKLIMVFIYLLNFIYLCIIIGLSSQESFRETISQINNINFTSKLFKPEEEKIRPGDVILGKKIESINGEAGETLDTPVFIPLKDRFLHMLILGPTGCGKTSQTIIPMINQDLQNKEIGVTVLEPKSDLAEKVYQMAKIHNREVIYFNPLLADCPYFNPLFGHESEVIENMATTFNMLNPDSPQFFKDMSDGLIRKSVKLLKRLYGDDATLIDLNDLVWNSNGIGKKIVNEFSKLPVKNPLQQKENEEIAIWFLTDYYSGMTGDRKGTKTYEHCSGVRTQISKLVSNEYLRKALNPPRGHGTDIDFDKALEEGLVITMTTTQGSLRDLGKFLGYFIILQLQSSVFRRPGDEDSRRENMLYIDEFQVYANQGFGEMLTQGRSYRVASHLATQARDQMSVGREGDSFLELVSANARNKIIYPGISITDAKYYSEEFGEELRTTIGKSYSKDRYFSSFSDEKMTTKVDERYEPRFSPSNLIYRDFGQITHCLVKNNTVQIPALAQIEYIPNDLNEKIKKMVKEYNEEQIKRNKEYATEYSKSVACNHFPNKDILYVVKKDDIIEDKEESFELEENINDNRNSISIDIDVEDEYDDI</sequence>
<proteinExistence type="inferred from homology"/>
<feature type="transmembrane region" description="Helical" evidence="7">
    <location>
        <begin position="12"/>
        <end position="33"/>
    </location>
</feature>
<dbReference type="InterPro" id="IPR032689">
    <property type="entry name" value="TraG-D_C"/>
</dbReference>
<dbReference type="PANTHER" id="PTHR37937:SF1">
    <property type="entry name" value="CONJUGATIVE TRANSFER: DNA TRANSPORT"/>
    <property type="match status" value="1"/>
</dbReference>
<dbReference type="Proteomes" id="UP000878956">
    <property type="component" value="Unassembled WGS sequence"/>
</dbReference>
<name>A0AAN6A7Q7_CLODI</name>
<dbReference type="Pfam" id="PF12696">
    <property type="entry name" value="TraG-D_C"/>
    <property type="match status" value="1"/>
</dbReference>
<dbReference type="SUPFAM" id="SSF52540">
    <property type="entry name" value="P-loop containing nucleoside triphosphate hydrolases"/>
    <property type="match status" value="1"/>
</dbReference>
<comment type="subcellular location">
    <subcellularLocation>
        <location evidence="1">Cell membrane</location>
        <topology evidence="1">Multi-pass membrane protein</topology>
    </subcellularLocation>
</comment>
<evidence type="ECO:0000256" key="5">
    <source>
        <dbReference type="ARBA" id="ARBA00022989"/>
    </source>
</evidence>
<accession>A0AAN6A7Q7</accession>
<evidence type="ECO:0000259" key="8">
    <source>
        <dbReference type="Pfam" id="PF12696"/>
    </source>
</evidence>
<dbReference type="PANTHER" id="PTHR37937">
    <property type="entry name" value="CONJUGATIVE TRANSFER: DNA TRANSPORT"/>
    <property type="match status" value="1"/>
</dbReference>
<keyword evidence="6 7" id="KW-0472">Membrane</keyword>
<evidence type="ECO:0000256" key="4">
    <source>
        <dbReference type="ARBA" id="ARBA00022692"/>
    </source>
</evidence>
<evidence type="ECO:0000256" key="6">
    <source>
        <dbReference type="ARBA" id="ARBA00023136"/>
    </source>
</evidence>
<dbReference type="RefSeq" id="WP_009899102.1">
    <property type="nucleotide sequence ID" value="NZ_FUQT01000003.1"/>
</dbReference>
<dbReference type="GO" id="GO:0005886">
    <property type="term" value="C:plasma membrane"/>
    <property type="evidence" value="ECO:0007669"/>
    <property type="project" value="UniProtKB-SubCell"/>
</dbReference>
<evidence type="ECO:0000256" key="3">
    <source>
        <dbReference type="ARBA" id="ARBA00022475"/>
    </source>
</evidence>
<dbReference type="InterPro" id="IPR003688">
    <property type="entry name" value="TraG/VirD4"/>
</dbReference>
<evidence type="ECO:0000256" key="7">
    <source>
        <dbReference type="SAM" id="Phobius"/>
    </source>
</evidence>